<feature type="transmembrane region" description="Helical" evidence="1">
    <location>
        <begin position="126"/>
        <end position="147"/>
    </location>
</feature>
<feature type="transmembrane region" description="Helical" evidence="1">
    <location>
        <begin position="16"/>
        <end position="34"/>
    </location>
</feature>
<feature type="transmembrane region" description="Helical" evidence="1">
    <location>
        <begin position="65"/>
        <end position="89"/>
    </location>
</feature>
<protein>
    <submittedName>
        <fullName evidence="3">Unannotated protein</fullName>
    </submittedName>
</protein>
<dbReference type="SUPFAM" id="SSF81324">
    <property type="entry name" value="Voltage-gated potassium channels"/>
    <property type="match status" value="1"/>
</dbReference>
<keyword evidence="1" id="KW-1133">Transmembrane helix</keyword>
<dbReference type="Gene3D" id="1.10.287.70">
    <property type="match status" value="1"/>
</dbReference>
<evidence type="ECO:0000313" key="3">
    <source>
        <dbReference type="EMBL" id="CAB4342714.1"/>
    </source>
</evidence>
<organism evidence="3">
    <name type="scientific">freshwater metagenome</name>
    <dbReference type="NCBI Taxonomy" id="449393"/>
    <lineage>
        <taxon>unclassified sequences</taxon>
        <taxon>metagenomes</taxon>
        <taxon>ecological metagenomes</taxon>
    </lineage>
</organism>
<accession>A0A6J5ZJC5</accession>
<keyword evidence="1" id="KW-0472">Membrane</keyword>
<evidence type="ECO:0000256" key="1">
    <source>
        <dbReference type="SAM" id="Phobius"/>
    </source>
</evidence>
<keyword evidence="1" id="KW-0812">Transmembrane</keyword>
<evidence type="ECO:0000259" key="2">
    <source>
        <dbReference type="Pfam" id="PF07885"/>
    </source>
</evidence>
<sequence length="248" mass="25552">MSRFQNQLRKLQASHSYGFVMLFVVATVILSIAIPEGSPWKVAIVVCQVTTALLACWTSEAPKRLFRLVIVFSAFSLLATVGISIIGGIESPESRSINVLATLIVMAVIMRGIALDIRAQGVRGRAVAGALTVYLLFGTLLGFVYGLEVSLGSSDVLAGVGLQGASESTGPDNMYFSFVTLTTVGYGDLAPVSGAARGTAIFEALVGQLYLVGVVATLGGALGRGRGAIEEDLDGADAVSGSSSNSGG</sequence>
<feature type="domain" description="Potassium channel" evidence="2">
    <location>
        <begin position="131"/>
        <end position="222"/>
    </location>
</feature>
<dbReference type="AlphaFoldDB" id="A0A6J5ZJC5"/>
<feature type="transmembrane region" description="Helical" evidence="1">
    <location>
        <begin position="95"/>
        <end position="114"/>
    </location>
</feature>
<dbReference type="InterPro" id="IPR013099">
    <property type="entry name" value="K_chnl_dom"/>
</dbReference>
<dbReference type="EMBL" id="CAESAN010000050">
    <property type="protein sequence ID" value="CAB4342714.1"/>
    <property type="molecule type" value="Genomic_DNA"/>
</dbReference>
<reference evidence="3" key="1">
    <citation type="submission" date="2020-05" db="EMBL/GenBank/DDBJ databases">
        <authorList>
            <person name="Chiriac C."/>
            <person name="Salcher M."/>
            <person name="Ghai R."/>
            <person name="Kavagutti S V."/>
        </authorList>
    </citation>
    <scope>NUCLEOTIDE SEQUENCE</scope>
</reference>
<proteinExistence type="predicted"/>
<name>A0A6J5ZJC5_9ZZZZ</name>
<gene>
    <name evidence="3" type="ORF">UFOPK3547_00727</name>
</gene>
<dbReference type="Pfam" id="PF07885">
    <property type="entry name" value="Ion_trans_2"/>
    <property type="match status" value="1"/>
</dbReference>
<feature type="transmembrane region" description="Helical" evidence="1">
    <location>
        <begin position="40"/>
        <end position="58"/>
    </location>
</feature>